<accession>R8AQH2</accession>
<dbReference type="InterPro" id="IPR013783">
    <property type="entry name" value="Ig-like_fold"/>
</dbReference>
<dbReference type="EMBL" id="AQQO01000336">
    <property type="protein sequence ID" value="EON88571.1"/>
    <property type="molecule type" value="Genomic_DNA"/>
</dbReference>
<gene>
    <name evidence="4" type="ORF">PLESHI_09934</name>
</gene>
<feature type="domain" description="Big-1" evidence="3">
    <location>
        <begin position="184"/>
        <end position="271"/>
    </location>
</feature>
<keyword evidence="5" id="KW-1185">Reference proteome</keyword>
<dbReference type="AlphaFoldDB" id="R8AQH2"/>
<dbReference type="SMART" id="SM00634">
    <property type="entry name" value="BID_1"/>
    <property type="match status" value="1"/>
</dbReference>
<evidence type="ECO:0000256" key="1">
    <source>
        <dbReference type="ARBA" id="ARBA00010116"/>
    </source>
</evidence>
<feature type="signal peptide" evidence="2">
    <location>
        <begin position="1"/>
        <end position="32"/>
    </location>
</feature>
<dbReference type="Pfam" id="PF02369">
    <property type="entry name" value="Big_1"/>
    <property type="match status" value="1"/>
</dbReference>
<feature type="chain" id="PRO_5004462181" evidence="2">
    <location>
        <begin position="33"/>
        <end position="446"/>
    </location>
</feature>
<keyword evidence="2" id="KW-0732">Signal</keyword>
<dbReference type="HOGENOM" id="CLU_613728_0_0_6"/>
<dbReference type="SUPFAM" id="SSF49373">
    <property type="entry name" value="Invasin/intimin cell-adhesion fragments"/>
    <property type="match status" value="1"/>
</dbReference>
<dbReference type="InterPro" id="IPR003344">
    <property type="entry name" value="Big_1_dom"/>
</dbReference>
<dbReference type="InterPro" id="IPR008964">
    <property type="entry name" value="Invasin/intimin_cell_adhesion"/>
</dbReference>
<dbReference type="PATRIC" id="fig|1315976.3.peg.1863"/>
<reference evidence="4 5" key="1">
    <citation type="journal article" date="2013" name="Genome Announc.">
        <title>Genome Sequence of Plesiomonas shigelloides Strain 302-73 (Serotype O1).</title>
        <authorList>
            <person name="Pique N."/>
            <person name="Aquilini E."/>
            <person name="Alioto T."/>
            <person name="Minana-Galbis D."/>
            <person name="Tomas J.M."/>
        </authorList>
    </citation>
    <scope>NUCLEOTIDE SEQUENCE [LARGE SCALE GENOMIC DNA]</scope>
    <source>
        <strain evidence="4 5">302-73</strain>
    </source>
</reference>
<comment type="similarity">
    <text evidence="1">Belongs to the intimin/invasin family.</text>
</comment>
<evidence type="ECO:0000256" key="2">
    <source>
        <dbReference type="SAM" id="SignalP"/>
    </source>
</evidence>
<comment type="caution">
    <text evidence="4">The sequence shown here is derived from an EMBL/GenBank/DDBJ whole genome shotgun (WGS) entry which is preliminary data.</text>
</comment>
<protein>
    <submittedName>
        <fullName evidence="4">Ig domain-containing protein</fullName>
    </submittedName>
</protein>
<sequence length="446" mass="49877">MDDYKMKIKKIPLLKISAIALVLYNSISLSHAVQVHADTKLASVGFRPEIKNAIVTVENNDITDPSTIIYIGKKLSFKNLTMSDSDRDPILSDPECKISILDKLGVVSDVIELTKCSNFSIGDSTIPFQILPEYADHYFEISLFANIDMKETNTLGYQPNPARSLEYRITSANPISIDNNIDNTISTLTVDKKWVTADDRQGILVTFNAKNSLGMPINGLALKFSTLLENTTLSAVTDNNDGSYTVYVSGTKAGIGNIQVSLDDKVVHETPNAYEVIHGEWDEDQPYYTDPDRGLFTLPNNPYICKRIHDKKYIPVTVDMNINPKDKHGNPLSRFEFYVSRSTLSNKRANGSISTSWSSRSGYSNGGFSARFVEYTSSDYNYDIHATMAECEASVRDNPIVDVEYTFRLDTIRLLNNSEVGEQPKVNKMNTKLVKEFGKPARIIKL</sequence>
<evidence type="ECO:0000259" key="3">
    <source>
        <dbReference type="SMART" id="SM00634"/>
    </source>
</evidence>
<organism evidence="4 5">
    <name type="scientific">Plesiomonas shigelloides 302-73</name>
    <dbReference type="NCBI Taxonomy" id="1315976"/>
    <lineage>
        <taxon>Bacteria</taxon>
        <taxon>Pseudomonadati</taxon>
        <taxon>Pseudomonadota</taxon>
        <taxon>Gammaproteobacteria</taxon>
        <taxon>Enterobacterales</taxon>
        <taxon>Enterobacteriaceae</taxon>
        <taxon>Plesiomonas</taxon>
    </lineage>
</organism>
<proteinExistence type="inferred from homology"/>
<dbReference type="Gene3D" id="2.60.40.10">
    <property type="entry name" value="Immunoglobulins"/>
    <property type="match status" value="1"/>
</dbReference>
<dbReference type="Proteomes" id="UP000014012">
    <property type="component" value="Unassembled WGS sequence"/>
</dbReference>
<evidence type="ECO:0000313" key="4">
    <source>
        <dbReference type="EMBL" id="EON88571.1"/>
    </source>
</evidence>
<evidence type="ECO:0000313" key="5">
    <source>
        <dbReference type="Proteomes" id="UP000014012"/>
    </source>
</evidence>
<name>R8AQH2_PLESH</name>